<reference evidence="3" key="1">
    <citation type="submission" date="2018-02" db="EMBL/GenBank/DDBJ databases">
        <authorList>
            <person name="Cohen D.B."/>
            <person name="Kent A.D."/>
        </authorList>
    </citation>
    <scope>NUCLEOTIDE SEQUENCE</scope>
</reference>
<feature type="compositionally biased region" description="Low complexity" evidence="1">
    <location>
        <begin position="1205"/>
        <end position="1217"/>
    </location>
</feature>
<protein>
    <recommendedName>
        <fullName evidence="2">EDRF1 N-terminal domain-containing protein</fullName>
    </recommendedName>
</protein>
<dbReference type="EMBL" id="OIVN01000210">
    <property type="protein sequence ID" value="SPC76284.1"/>
    <property type="molecule type" value="Genomic_DNA"/>
</dbReference>
<feature type="compositionally biased region" description="Basic and acidic residues" evidence="1">
    <location>
        <begin position="1259"/>
        <end position="1275"/>
    </location>
</feature>
<dbReference type="PANTHER" id="PTHR15000">
    <property type="entry name" value="ERYTHROID DIFFERENTIATION-RELATED FACTOR 1"/>
    <property type="match status" value="1"/>
</dbReference>
<evidence type="ECO:0000259" key="2">
    <source>
        <dbReference type="Pfam" id="PF23788"/>
    </source>
</evidence>
<name>A0A2N9ENY2_FAGSY</name>
<dbReference type="PANTHER" id="PTHR15000:SF1">
    <property type="entry name" value="ERYTHROID DIFFERENTIATION-RELATED FACTOR 1"/>
    <property type="match status" value="1"/>
</dbReference>
<sequence>MIVLKELAQSTLSTPPAFYLPWEGGAVTSNLSRKCEALAVSGLAEYGDEIDVIAPADILKQIFKMPYSKARLSIGVHRIGQTLVLNTGPVGNLAVDTVAKGIMEIYLIKCKLDYYKPYSGAIPLCMVVRMEACDCPPTHHVPSQEQSNSSVLPGRSTTHFVGKSDSVVQDKGFNSCSEYPQVKQDGFLWGGKESKRSKGRHPVKKVSQVGEKPRSSMQESEKHRRVSNDEFLRVLFWQFHNFRMLLGSDLLLFSNEKYVAVSLHLWDVTRQVTPLTWLEAWLDNFMASVPELAICYHQNGVVQGYELLKTDDIFLLKGISEDGTPAFHPYVVQQNGLSVLRFLQENCKEDPGAYWFYRNLYTKSNTWRPFLDGLDFSEISVEDATWLERPFEEEEVIGMMNGFNGDKSPRPNGFPMAVFQTHWAIVRYDRMKVLHSFHGLGSFEKSFNATFLALIPKKTATVEGRKILDSVLIANECLDSRLKQGDPEVILLINGCASGFFGSSRGLWQGDHLSTLLFVIVMEALSKMMDQAIQGVSNGFQGRAFERDCMEFEAFWRRVADVKYGSLFWGGGGTNVVVKGPYGATGASMANLMSFVNGTLHWDVSISRGVQDWELELLTSFMDLIYSKNLRGIREDQLCWRRDPKKSFVVKSYYCCLGSSLNWSFPWKSLEGEGASSCCFYLFDCCIGKFFDYRYFEKACAHHYRLVLYVQAEVVGYVGKCPRSFHRMLYKSAGEDVIQLFDLSVIPKNHSSNDCDDASRSLPSLLHTRSDSLYSLGTLLYRIAHRISLSMAPNNRARCVRFFRKCLDFLDEPDHLVVRAYAHEQFARLILNYDEELDLTSETLPVESEVTVTDAEEESLDFVSSISESVVHENVSSSVAGDEPYEAGQSFRDLVSEASVKMNLEENLSASQKLIAAGDKELRDPGGAAPSSSGDESFAVCKVSPTPVQTVADPISSKLAAVHHVSQAIKSLRWMRQLQSTELELEEGNGTNDKLPSSINFSVCACGDADCIEVCDIREWLPTSKLDHKLWKLVLLLGESYLALGQAYKEDDQLHQALKVVELACSIYGSMPQHLEDTRFISSMISCSSLQKKFSERNEKTRSYSGGAKDEKSSSADDSLTFEQSSSTYLFWAKAWTLVGDVYVEFHVINGKEISIQAERKSSSRQLKISSEVATEVKRLKKKLGQYNQNCSSCSLANCSCQSDRASSGSNASSSNADMRSVAYGRKQTKKSHAKSMSYSLLGDPEDDCVHHQMHNRKKSDIERLQHNRGDKSLKEASNTDGVKPLGTDSKKVEGFLEMHDVGSTVASQTETASIETPEVKIGGIFKYLGGPLLKDAEHNLLAALSCYEEARKALGGLPSGSTELQSLFKKKGRALAEEMVSKIEDLKIHAIFRNAYNQALETAKLDYSESLRYYGAAKSELNFLTEEADSVTSSLRNEVYTQFAHTYLRLGMLLAKEDVTAEVYENGALEDTRVGYTSPSERKGRKESRKHEISANDAIREALSVYESLGELRKQEAAYAYFQLACYQRDCCLKFLESDHKKSNLSKGENSIFQRVKQYASLAERNWQRAMDFYGPQTHPTMYLTILIERSALSLTLSGLLQSNAMLELALSRMLEGRHVTDKDSDSFRTNYPEIHAKFWRQLQMLLKKILAMTISASANRSAPVSQPNPVSNRYGDAEKLRELYKMSLKFTNMSQLHAMHSLWTS</sequence>
<evidence type="ECO:0000256" key="1">
    <source>
        <dbReference type="SAM" id="MobiDB-lite"/>
    </source>
</evidence>
<feature type="domain" description="EDRF1 N-terminal" evidence="2">
    <location>
        <begin position="215"/>
        <end position="358"/>
    </location>
</feature>
<feature type="compositionally biased region" description="Basic residues" evidence="1">
    <location>
        <begin position="195"/>
        <end position="204"/>
    </location>
</feature>
<feature type="region of interest" description="Disordered" evidence="1">
    <location>
        <begin position="1098"/>
        <end position="1117"/>
    </location>
</feature>
<dbReference type="Pfam" id="PF23788">
    <property type="entry name" value="EDRF1_N"/>
    <property type="match status" value="2"/>
</dbReference>
<feature type="region of interest" description="Disordered" evidence="1">
    <location>
        <begin position="192"/>
        <end position="222"/>
    </location>
</feature>
<dbReference type="GO" id="GO:0045893">
    <property type="term" value="P:positive regulation of DNA-templated transcription"/>
    <property type="evidence" value="ECO:0007669"/>
    <property type="project" value="TreeGrafter"/>
</dbReference>
<organism evidence="3">
    <name type="scientific">Fagus sylvatica</name>
    <name type="common">Beechnut</name>
    <dbReference type="NCBI Taxonomy" id="28930"/>
    <lineage>
        <taxon>Eukaryota</taxon>
        <taxon>Viridiplantae</taxon>
        <taxon>Streptophyta</taxon>
        <taxon>Embryophyta</taxon>
        <taxon>Tracheophyta</taxon>
        <taxon>Spermatophyta</taxon>
        <taxon>Magnoliopsida</taxon>
        <taxon>eudicotyledons</taxon>
        <taxon>Gunneridae</taxon>
        <taxon>Pentapetalae</taxon>
        <taxon>rosids</taxon>
        <taxon>fabids</taxon>
        <taxon>Fagales</taxon>
        <taxon>Fagaceae</taxon>
        <taxon>Fagus</taxon>
    </lineage>
</organism>
<dbReference type="InterPro" id="IPR056582">
    <property type="entry name" value="EDRF1_N"/>
</dbReference>
<feature type="region of interest" description="Disordered" evidence="1">
    <location>
        <begin position="1251"/>
        <end position="1289"/>
    </location>
</feature>
<accession>A0A2N9ENY2</accession>
<feature type="region of interest" description="Disordered" evidence="1">
    <location>
        <begin position="1205"/>
        <end position="1237"/>
    </location>
</feature>
<gene>
    <name evidence="3" type="ORF">FSB_LOCUS4166</name>
</gene>
<feature type="domain" description="EDRF1 N-terminal" evidence="2">
    <location>
        <begin position="45"/>
        <end position="88"/>
    </location>
</feature>
<evidence type="ECO:0000313" key="3">
    <source>
        <dbReference type="EMBL" id="SPC76284.1"/>
    </source>
</evidence>
<feature type="compositionally biased region" description="Basic and acidic residues" evidence="1">
    <location>
        <begin position="1098"/>
        <end position="1115"/>
    </location>
</feature>
<proteinExistence type="predicted"/>
<feature type="compositionally biased region" description="Basic and acidic residues" evidence="1">
    <location>
        <begin position="211"/>
        <end position="222"/>
    </location>
</feature>